<dbReference type="PANTHER" id="PTHR35936">
    <property type="entry name" value="MEMBRANE-BOUND LYTIC MUREIN TRANSGLYCOSYLASE F"/>
    <property type="match status" value="1"/>
</dbReference>
<name>A0ABY4CCW1_9BACT</name>
<dbReference type="PANTHER" id="PTHR35936:SF25">
    <property type="entry name" value="ABC TRANSPORTER SUBSTRATE-BINDING PROTEIN"/>
    <property type="match status" value="1"/>
</dbReference>
<dbReference type="EMBL" id="CP093442">
    <property type="protein sequence ID" value="UOF02787.1"/>
    <property type="molecule type" value="Genomic_DNA"/>
</dbReference>
<keyword evidence="5" id="KW-1185">Reference proteome</keyword>
<feature type="domain" description="Solute-binding protein family 3/N-terminal" evidence="3">
    <location>
        <begin position="32"/>
        <end position="261"/>
    </location>
</feature>
<dbReference type="SMART" id="SM00062">
    <property type="entry name" value="PBPb"/>
    <property type="match status" value="1"/>
</dbReference>
<sequence length="295" mass="33353">MKLTSLIFFVVAIIALLNDFAFAQNTAEVRETLSIKSDYWCPYVCDPNSDRPGYMVEVARHIFDKHNISADVSLTNWIRAIKDTRVNRAQGLIGSAKTDAPDFVFHNKALGVSRSAFFTRKDSTWVYKGRKSLQNMRIGIINGYSYGTSIDKMISARHKSFIPFSGDRPLDQVLKMIKSGRLDAFIENPIVLHSVVKERKMNVDSLKAAGWVKSDQPFLYLALSPANPNANQYAEMMDRGIEEMRRSGELQRILDKYGLEDWEKSKMSLGAVNNLSTGLLKSPLDLFNMFYTGSL</sequence>
<protein>
    <submittedName>
        <fullName evidence="4">Transporter substrate-binding domain-containing protein</fullName>
    </submittedName>
</protein>
<feature type="signal peptide" evidence="2">
    <location>
        <begin position="1"/>
        <end position="23"/>
    </location>
</feature>
<proteinExistence type="predicted"/>
<feature type="chain" id="PRO_5046879347" evidence="2">
    <location>
        <begin position="24"/>
        <end position="295"/>
    </location>
</feature>
<evidence type="ECO:0000313" key="5">
    <source>
        <dbReference type="Proteomes" id="UP000830116"/>
    </source>
</evidence>
<dbReference type="Proteomes" id="UP000830116">
    <property type="component" value="Chromosome"/>
</dbReference>
<dbReference type="RefSeq" id="WP_243540596.1">
    <property type="nucleotide sequence ID" value="NZ_CP093442.1"/>
</dbReference>
<evidence type="ECO:0000256" key="1">
    <source>
        <dbReference type="ARBA" id="ARBA00022729"/>
    </source>
</evidence>
<dbReference type="Gene3D" id="3.40.190.10">
    <property type="entry name" value="Periplasmic binding protein-like II"/>
    <property type="match status" value="2"/>
</dbReference>
<evidence type="ECO:0000313" key="4">
    <source>
        <dbReference type="EMBL" id="UOF02787.1"/>
    </source>
</evidence>
<reference evidence="4" key="1">
    <citation type="submission" date="2022-03" db="EMBL/GenBank/DDBJ databases">
        <title>Genome Identification and Characterization of new species Bdellovibrio reynosense LBG001 sp. nov. from a Mexico soil sample.</title>
        <authorList>
            <person name="Camilli A."/>
            <person name="Ajao Y."/>
            <person name="Guo X."/>
        </authorList>
    </citation>
    <scope>NUCLEOTIDE SEQUENCE</scope>
    <source>
        <strain evidence="4">LBG001</strain>
    </source>
</reference>
<dbReference type="SUPFAM" id="SSF53850">
    <property type="entry name" value="Periplasmic binding protein-like II"/>
    <property type="match status" value="1"/>
</dbReference>
<evidence type="ECO:0000259" key="3">
    <source>
        <dbReference type="SMART" id="SM00062"/>
    </source>
</evidence>
<dbReference type="Pfam" id="PF00497">
    <property type="entry name" value="SBP_bac_3"/>
    <property type="match status" value="1"/>
</dbReference>
<dbReference type="InterPro" id="IPR001638">
    <property type="entry name" value="Solute-binding_3/MltF_N"/>
</dbReference>
<evidence type="ECO:0000256" key="2">
    <source>
        <dbReference type="SAM" id="SignalP"/>
    </source>
</evidence>
<keyword evidence="1 2" id="KW-0732">Signal</keyword>
<gene>
    <name evidence="4" type="ORF">MNR06_07460</name>
</gene>
<accession>A0ABY4CCW1</accession>
<organism evidence="4 5">
    <name type="scientific">Bdellovibrio reynosensis</name>
    <dbReference type="NCBI Taxonomy" id="2835041"/>
    <lineage>
        <taxon>Bacteria</taxon>
        <taxon>Pseudomonadati</taxon>
        <taxon>Bdellovibrionota</taxon>
        <taxon>Bdellovibrionia</taxon>
        <taxon>Bdellovibrionales</taxon>
        <taxon>Pseudobdellovibrionaceae</taxon>
        <taxon>Bdellovibrio</taxon>
    </lineage>
</organism>